<dbReference type="PANTHER" id="PTHR12919">
    <property type="entry name" value="30S RIBOSOMAL PROTEIN S16"/>
    <property type="match status" value="1"/>
</dbReference>
<dbReference type="Gene3D" id="3.30.1320.10">
    <property type="match status" value="1"/>
</dbReference>
<proteinExistence type="inferred from homology"/>
<protein>
    <recommendedName>
        <fullName evidence="3">Small ribosomal subunit protein bS16</fullName>
    </recommendedName>
</protein>
<dbReference type="EMBL" id="JADKCH010000010">
    <property type="protein sequence ID" value="MBK8572947.1"/>
    <property type="molecule type" value="Genomic_DNA"/>
</dbReference>
<evidence type="ECO:0000256" key="2">
    <source>
        <dbReference type="ARBA" id="ARBA00023274"/>
    </source>
</evidence>
<comment type="similarity">
    <text evidence="3">Belongs to the bacterial ribosomal protein bS16 family.</text>
</comment>
<evidence type="ECO:0000313" key="4">
    <source>
        <dbReference type="EMBL" id="MBK8572947.1"/>
    </source>
</evidence>
<evidence type="ECO:0000256" key="3">
    <source>
        <dbReference type="HAMAP-Rule" id="MF_00385"/>
    </source>
</evidence>
<dbReference type="AlphaFoldDB" id="A0A936K803"/>
<keyword evidence="1 3" id="KW-0689">Ribosomal protein</keyword>
<evidence type="ECO:0000256" key="1">
    <source>
        <dbReference type="ARBA" id="ARBA00022980"/>
    </source>
</evidence>
<reference evidence="4 5" key="1">
    <citation type="submission" date="2020-10" db="EMBL/GenBank/DDBJ databases">
        <title>Connecting structure to function with the recovery of over 1000 high-quality activated sludge metagenome-assembled genomes encoding full-length rRNA genes using long-read sequencing.</title>
        <authorList>
            <person name="Singleton C.M."/>
            <person name="Petriglieri F."/>
            <person name="Kristensen J.M."/>
            <person name="Kirkegaard R.H."/>
            <person name="Michaelsen T.Y."/>
            <person name="Andersen M.H."/>
            <person name="Karst S.M."/>
            <person name="Dueholm M.S."/>
            <person name="Nielsen P.H."/>
            <person name="Albertsen M."/>
        </authorList>
    </citation>
    <scope>NUCLEOTIDE SEQUENCE [LARGE SCALE GENOMIC DNA]</scope>
    <source>
        <strain evidence="4">OdNE_18-Q3-R46-58_MAXAC.008</strain>
    </source>
</reference>
<dbReference type="Proteomes" id="UP000709959">
    <property type="component" value="Unassembled WGS sequence"/>
</dbReference>
<dbReference type="PANTHER" id="PTHR12919:SF20">
    <property type="entry name" value="SMALL RIBOSOMAL SUBUNIT PROTEIN BS16M"/>
    <property type="match status" value="1"/>
</dbReference>
<dbReference type="GO" id="GO:0003735">
    <property type="term" value="F:structural constituent of ribosome"/>
    <property type="evidence" value="ECO:0007669"/>
    <property type="project" value="InterPro"/>
</dbReference>
<dbReference type="NCBIfam" id="TIGR00002">
    <property type="entry name" value="S16"/>
    <property type="match status" value="1"/>
</dbReference>
<dbReference type="GO" id="GO:0005737">
    <property type="term" value="C:cytoplasm"/>
    <property type="evidence" value="ECO:0007669"/>
    <property type="project" value="UniProtKB-ARBA"/>
</dbReference>
<evidence type="ECO:0000313" key="5">
    <source>
        <dbReference type="Proteomes" id="UP000709959"/>
    </source>
</evidence>
<dbReference type="InterPro" id="IPR023803">
    <property type="entry name" value="Ribosomal_bS16_dom_sf"/>
</dbReference>
<accession>A0A936K803</accession>
<dbReference type="SUPFAM" id="SSF54565">
    <property type="entry name" value="Ribosomal protein S16"/>
    <property type="match status" value="1"/>
</dbReference>
<dbReference type="HAMAP" id="MF_00385">
    <property type="entry name" value="Ribosomal_bS16"/>
    <property type="match status" value="1"/>
</dbReference>
<name>A0A936K803_9BACT</name>
<dbReference type="Pfam" id="PF00886">
    <property type="entry name" value="Ribosomal_S16"/>
    <property type="match status" value="1"/>
</dbReference>
<sequence length="80" mass="8814">MLSIRLARNGAKKRPFYHIVVSENDRIPTGQAVEVLGFVNPIAGAGEAVRIDVEKAKSWLQKGAQPSKTVLDLFKKNQVL</sequence>
<dbReference type="InterPro" id="IPR020592">
    <property type="entry name" value="Ribosomal_bS16_CS"/>
</dbReference>
<keyword evidence="2 3" id="KW-0687">Ribonucleoprotein</keyword>
<dbReference type="PROSITE" id="PS00732">
    <property type="entry name" value="RIBOSOMAL_S16"/>
    <property type="match status" value="1"/>
</dbReference>
<organism evidence="4 5">
    <name type="scientific">Candidatus Geothrix odensensis</name>
    <dbReference type="NCBI Taxonomy" id="2954440"/>
    <lineage>
        <taxon>Bacteria</taxon>
        <taxon>Pseudomonadati</taxon>
        <taxon>Acidobacteriota</taxon>
        <taxon>Holophagae</taxon>
        <taxon>Holophagales</taxon>
        <taxon>Holophagaceae</taxon>
        <taxon>Geothrix</taxon>
    </lineage>
</organism>
<comment type="caution">
    <text evidence="4">The sequence shown here is derived from an EMBL/GenBank/DDBJ whole genome shotgun (WGS) entry which is preliminary data.</text>
</comment>
<gene>
    <name evidence="3 4" type="primary">rpsP</name>
    <name evidence="4" type="ORF">IPN91_09945</name>
</gene>
<dbReference type="InterPro" id="IPR000307">
    <property type="entry name" value="Ribosomal_bS16"/>
</dbReference>
<dbReference type="GO" id="GO:0015935">
    <property type="term" value="C:small ribosomal subunit"/>
    <property type="evidence" value="ECO:0007669"/>
    <property type="project" value="TreeGrafter"/>
</dbReference>
<dbReference type="GO" id="GO:0006412">
    <property type="term" value="P:translation"/>
    <property type="evidence" value="ECO:0007669"/>
    <property type="project" value="UniProtKB-UniRule"/>
</dbReference>